<dbReference type="AlphaFoldDB" id="A0A1F5MH38"/>
<dbReference type="Pfam" id="PF01467">
    <property type="entry name" value="CTP_transf_like"/>
    <property type="match status" value="1"/>
</dbReference>
<comment type="caution">
    <text evidence="4">The sequence shown here is derived from an EMBL/GenBank/DDBJ whole genome shotgun (WGS) entry which is preliminary data.</text>
</comment>
<feature type="domain" description="Cytidyltransferase-like" evidence="3">
    <location>
        <begin position="7"/>
        <end position="98"/>
    </location>
</feature>
<dbReference type="Proteomes" id="UP000183317">
    <property type="component" value="Unassembled WGS sequence"/>
</dbReference>
<dbReference type="Gene3D" id="3.40.50.620">
    <property type="entry name" value="HUPs"/>
    <property type="match status" value="1"/>
</dbReference>
<dbReference type="NCBIfam" id="TIGR00125">
    <property type="entry name" value="cyt_tran_rel"/>
    <property type="match status" value="1"/>
</dbReference>
<dbReference type="SUPFAM" id="SSF52374">
    <property type="entry name" value="Nucleotidylyl transferase"/>
    <property type="match status" value="1"/>
</dbReference>
<protein>
    <recommendedName>
        <fullName evidence="3">Cytidyltransferase-like domain-containing protein</fullName>
    </recommendedName>
</protein>
<dbReference type="InterPro" id="IPR004821">
    <property type="entry name" value="Cyt_trans-like"/>
</dbReference>
<dbReference type="GO" id="GO:0016779">
    <property type="term" value="F:nucleotidyltransferase activity"/>
    <property type="evidence" value="ECO:0007669"/>
    <property type="project" value="UniProtKB-KW"/>
</dbReference>
<organism evidence="4 5">
    <name type="scientific">Candidatus Daviesbacteria bacterium RIFCSPLOWO2_02_FULL_36_8</name>
    <dbReference type="NCBI Taxonomy" id="1797793"/>
    <lineage>
        <taxon>Bacteria</taxon>
        <taxon>Candidatus Daviesiibacteriota</taxon>
    </lineage>
</organism>
<name>A0A1F5MH38_9BACT</name>
<sequence length="142" mass="15997">MGMVKVLVGGCFDLLHKGHMTFLKKAKEAGEKLIVLLESDERIKKLKGKERPVQTQSIRAQALKNLGFVDEVISLPNMESDKDYDDLIRKIKPDIISVTEGYPGINHHKRTAELVGAELKVVSKLIRNYSTTRQVSKKVVQQ</sequence>
<evidence type="ECO:0000256" key="2">
    <source>
        <dbReference type="ARBA" id="ARBA00022695"/>
    </source>
</evidence>
<evidence type="ECO:0000256" key="1">
    <source>
        <dbReference type="ARBA" id="ARBA00022679"/>
    </source>
</evidence>
<accession>A0A1F5MH38</accession>
<dbReference type="PANTHER" id="PTHR43793:SF1">
    <property type="entry name" value="FAD SYNTHASE"/>
    <property type="match status" value="1"/>
</dbReference>
<keyword evidence="1" id="KW-0808">Transferase</keyword>
<dbReference type="PANTHER" id="PTHR43793">
    <property type="entry name" value="FAD SYNTHASE"/>
    <property type="match status" value="1"/>
</dbReference>
<dbReference type="EMBL" id="MFDU01000002">
    <property type="protein sequence ID" value="OGE64687.1"/>
    <property type="molecule type" value="Genomic_DNA"/>
</dbReference>
<evidence type="ECO:0000259" key="3">
    <source>
        <dbReference type="Pfam" id="PF01467"/>
    </source>
</evidence>
<proteinExistence type="predicted"/>
<dbReference type="InterPro" id="IPR050385">
    <property type="entry name" value="Archaeal_FAD_synthase"/>
</dbReference>
<dbReference type="InterPro" id="IPR014729">
    <property type="entry name" value="Rossmann-like_a/b/a_fold"/>
</dbReference>
<gene>
    <name evidence="4" type="ORF">A3J13_00775</name>
</gene>
<evidence type="ECO:0000313" key="4">
    <source>
        <dbReference type="EMBL" id="OGE64687.1"/>
    </source>
</evidence>
<reference evidence="4 5" key="1">
    <citation type="journal article" date="2016" name="Nat. Commun.">
        <title>Thousands of microbial genomes shed light on interconnected biogeochemical processes in an aquifer system.</title>
        <authorList>
            <person name="Anantharaman K."/>
            <person name="Brown C.T."/>
            <person name="Hug L.A."/>
            <person name="Sharon I."/>
            <person name="Castelle C.J."/>
            <person name="Probst A.J."/>
            <person name="Thomas B.C."/>
            <person name="Singh A."/>
            <person name="Wilkins M.J."/>
            <person name="Karaoz U."/>
            <person name="Brodie E.L."/>
            <person name="Williams K.H."/>
            <person name="Hubbard S.S."/>
            <person name="Banfield J.F."/>
        </authorList>
    </citation>
    <scope>NUCLEOTIDE SEQUENCE [LARGE SCALE GENOMIC DNA]</scope>
</reference>
<evidence type="ECO:0000313" key="5">
    <source>
        <dbReference type="Proteomes" id="UP000183317"/>
    </source>
</evidence>
<keyword evidence="2" id="KW-0548">Nucleotidyltransferase</keyword>